<proteinExistence type="predicted"/>
<evidence type="ECO:0000313" key="1">
    <source>
        <dbReference type="EMBL" id="KAK6971819.1"/>
    </source>
</evidence>
<sequence length="291" mass="32007">RNIVAHLIANSFTKLPPAFKFLVTCRPDSGVTNLFRSHTAIQHRFLNIATGSSDDIAVYIDNRLATIREAHPFLEPGWPGQDRILRLIELSGNLFIWAATALDFVEGKNSFQPRTRLEALLNAPFQRGNLRQLYTLALRSGGDWGDEIFRRPATNVLAVIALAKAPLTATAIDSILALEHGITARVLDCLGSVIQWSDGFPARVLHASFGDFLMQPDVPDQPWSFDVAAAKKALASGCLTVLQKCLKFNLYEHPNSHLLNSQVPNLTGSHLPEVLVYACQFWGGASGRLSI</sequence>
<gene>
    <name evidence="1" type="ORF">R3P38DRAFT_2586621</name>
</gene>
<comment type="caution">
    <text evidence="1">The sequence shown here is derived from an EMBL/GenBank/DDBJ whole genome shotgun (WGS) entry which is preliminary data.</text>
</comment>
<keyword evidence="2" id="KW-1185">Reference proteome</keyword>
<reference evidence="1 2" key="1">
    <citation type="journal article" date="2024" name="J Genomics">
        <title>Draft genome sequencing and assembly of Favolaschia claudopus CIRM-BRFM 2984 isolated from oak limbs.</title>
        <authorList>
            <person name="Navarro D."/>
            <person name="Drula E."/>
            <person name="Chaduli D."/>
            <person name="Cazenave R."/>
            <person name="Ahrendt S."/>
            <person name="Wang J."/>
            <person name="Lipzen A."/>
            <person name="Daum C."/>
            <person name="Barry K."/>
            <person name="Grigoriev I.V."/>
            <person name="Favel A."/>
            <person name="Rosso M.N."/>
            <person name="Martin F."/>
        </authorList>
    </citation>
    <scope>NUCLEOTIDE SEQUENCE [LARGE SCALE GENOMIC DNA]</scope>
    <source>
        <strain evidence="1 2">CIRM-BRFM 2984</strain>
    </source>
</reference>
<dbReference type="PANTHER" id="PTHR10039">
    <property type="entry name" value="AMELOGENIN"/>
    <property type="match status" value="1"/>
</dbReference>
<dbReference type="EMBL" id="JAWWNJ010000204">
    <property type="protein sequence ID" value="KAK6971819.1"/>
    <property type="molecule type" value="Genomic_DNA"/>
</dbReference>
<dbReference type="AlphaFoldDB" id="A0AAV9Z638"/>
<organism evidence="1 2">
    <name type="scientific">Favolaschia claudopus</name>
    <dbReference type="NCBI Taxonomy" id="2862362"/>
    <lineage>
        <taxon>Eukaryota</taxon>
        <taxon>Fungi</taxon>
        <taxon>Dikarya</taxon>
        <taxon>Basidiomycota</taxon>
        <taxon>Agaricomycotina</taxon>
        <taxon>Agaricomycetes</taxon>
        <taxon>Agaricomycetidae</taxon>
        <taxon>Agaricales</taxon>
        <taxon>Marasmiineae</taxon>
        <taxon>Mycenaceae</taxon>
        <taxon>Favolaschia</taxon>
    </lineage>
</organism>
<dbReference type="Proteomes" id="UP001362999">
    <property type="component" value="Unassembled WGS sequence"/>
</dbReference>
<name>A0AAV9Z638_9AGAR</name>
<protein>
    <submittedName>
        <fullName evidence="1">Uncharacterized protein</fullName>
    </submittedName>
</protein>
<accession>A0AAV9Z638</accession>
<evidence type="ECO:0000313" key="2">
    <source>
        <dbReference type="Proteomes" id="UP001362999"/>
    </source>
</evidence>
<feature type="non-terminal residue" evidence="1">
    <location>
        <position position="1"/>
    </location>
</feature>
<dbReference type="PANTHER" id="PTHR10039:SF14">
    <property type="entry name" value="NACHT DOMAIN-CONTAINING PROTEIN"/>
    <property type="match status" value="1"/>
</dbReference>